<accession>X1BHZ5</accession>
<comment type="caution">
    <text evidence="1">The sequence shown here is derived from an EMBL/GenBank/DDBJ whole genome shotgun (WGS) entry which is preliminary data.</text>
</comment>
<feature type="non-terminal residue" evidence="1">
    <location>
        <position position="291"/>
    </location>
</feature>
<dbReference type="AlphaFoldDB" id="X1BHZ5"/>
<gene>
    <name evidence="1" type="ORF">S01H4_38832</name>
</gene>
<evidence type="ECO:0000313" key="1">
    <source>
        <dbReference type="EMBL" id="GAG94635.1"/>
    </source>
</evidence>
<sequence>NGNEGDDFFVVIRTSSTISGSMDKPSVDNRVMFTVRISYVTAGGENYTPDPNPATNTIICEAQIVDLITNREDREFGGYAGEPGNIYQTSTITYIERGCAPSGGKGIQPEIMPMHTYWRILGLNLAGGSGYTAGELDEYLTHLVAQLSGDHDMAGWTIIPLRGDPEDVSIWEDTNENDKFDPDRHVYGRGAYPRPLGDKYVARMGLPGEVNTPSTYGIFDLTDSRQKVKIPRVADGKVDFFIAYTTGPGLHGLMSNTPKYGSEVSASVDPGDYDYAKQPGIDPPIIAGTID</sequence>
<feature type="non-terminal residue" evidence="1">
    <location>
        <position position="1"/>
    </location>
</feature>
<dbReference type="EMBL" id="BART01020980">
    <property type="protein sequence ID" value="GAG94635.1"/>
    <property type="molecule type" value="Genomic_DNA"/>
</dbReference>
<reference evidence="1" key="1">
    <citation type="journal article" date="2014" name="Front. Microbiol.">
        <title>High frequency of phylogenetically diverse reductive dehalogenase-homologous genes in deep subseafloor sedimentary metagenomes.</title>
        <authorList>
            <person name="Kawai M."/>
            <person name="Futagami T."/>
            <person name="Toyoda A."/>
            <person name="Takaki Y."/>
            <person name="Nishi S."/>
            <person name="Hori S."/>
            <person name="Arai W."/>
            <person name="Tsubouchi T."/>
            <person name="Morono Y."/>
            <person name="Uchiyama I."/>
            <person name="Ito T."/>
            <person name="Fujiyama A."/>
            <person name="Inagaki F."/>
            <person name="Takami H."/>
        </authorList>
    </citation>
    <scope>NUCLEOTIDE SEQUENCE</scope>
    <source>
        <strain evidence="1">Expedition CK06-06</strain>
    </source>
</reference>
<name>X1BHZ5_9ZZZZ</name>
<protein>
    <submittedName>
        <fullName evidence="1">Uncharacterized protein</fullName>
    </submittedName>
</protein>
<proteinExistence type="predicted"/>
<organism evidence="1">
    <name type="scientific">marine sediment metagenome</name>
    <dbReference type="NCBI Taxonomy" id="412755"/>
    <lineage>
        <taxon>unclassified sequences</taxon>
        <taxon>metagenomes</taxon>
        <taxon>ecological metagenomes</taxon>
    </lineage>
</organism>